<reference evidence="7" key="4">
    <citation type="submission" date="2023-11" db="EMBL/GenBank/DDBJ databases">
        <authorList>
            <person name="Beijen E."/>
            <person name="Ohm R.A."/>
        </authorList>
    </citation>
    <scope>NUCLEOTIDE SEQUENCE</scope>
    <source>
        <strain evidence="7">CBS 150709</strain>
    </source>
</reference>
<dbReference type="STRING" id="33203.A0A179GRX7"/>
<evidence type="ECO:0000313" key="9">
    <source>
        <dbReference type="EMBL" id="OAQ80685.1"/>
    </source>
</evidence>
<sequence length="228" mass="24843">MSKRVLVILTSADRYYKPRIKRETGWYSVELSHPWNKMEGRVELEVASPKGGVAPLDPYSLGSAYDAESQHFLKNKRSIWENTQPIRNYLGRAKEFAAVFYAGGQGPMMDLVGDGDSIKLINEFYAAGNIVAAVCHGPIAFVHAETPEGRPLVEGRRVTGYTNAEETRDATDKYLSFLLETEFVALGAKFIAARPSSTNVVVDGQLITGQNPESAGAVGEAICEALGV</sequence>
<dbReference type="KEGG" id="plj:28892808"/>
<evidence type="ECO:0000313" key="10">
    <source>
        <dbReference type="EMBL" id="PWI64923.1"/>
    </source>
</evidence>
<keyword evidence="3" id="KW-0456">Lyase</keyword>
<accession>A0A179GRX7</accession>
<dbReference type="SUPFAM" id="SSF52317">
    <property type="entry name" value="Class I glutamine amidotransferase-like"/>
    <property type="match status" value="1"/>
</dbReference>
<feature type="domain" description="DJ-1/PfpI" evidence="6">
    <location>
        <begin position="93"/>
        <end position="224"/>
    </location>
</feature>
<dbReference type="InterPro" id="IPR050325">
    <property type="entry name" value="Prot/Nucl_acid_deglycase"/>
</dbReference>
<dbReference type="OMA" id="GEKTGFW"/>
<keyword evidence="13" id="KW-1185">Reference proteome</keyword>
<evidence type="ECO:0000259" key="6">
    <source>
        <dbReference type="Pfam" id="PF01965"/>
    </source>
</evidence>
<keyword evidence="2" id="KW-0346">Stress response</keyword>
<evidence type="ECO:0000256" key="3">
    <source>
        <dbReference type="ARBA" id="ARBA00023239"/>
    </source>
</evidence>
<dbReference type="EC" id="4.2.1.130" evidence="1"/>
<dbReference type="Proteomes" id="UP001287286">
    <property type="component" value="Unassembled WGS sequence"/>
</dbReference>
<dbReference type="InterPro" id="IPR029062">
    <property type="entry name" value="Class_I_gatase-like"/>
</dbReference>
<comment type="similarity">
    <text evidence="4">Belongs to the peptidase C56 family. HSP31-like subfamily.</text>
</comment>
<dbReference type="EMBL" id="JAWRVI010000015">
    <property type="protein sequence ID" value="KAK4090583.1"/>
    <property type="molecule type" value="Genomic_DNA"/>
</dbReference>
<dbReference type="Proteomes" id="UP000245956">
    <property type="component" value="Unassembled WGS sequence"/>
</dbReference>
<evidence type="ECO:0000313" key="8">
    <source>
        <dbReference type="EMBL" id="OAQ75927.1"/>
    </source>
</evidence>
<evidence type="ECO:0000313" key="12">
    <source>
        <dbReference type="Proteomes" id="UP000245956"/>
    </source>
</evidence>
<evidence type="ECO:0000313" key="7">
    <source>
        <dbReference type="EMBL" id="KAK4090583.1"/>
    </source>
</evidence>
<evidence type="ECO:0000256" key="2">
    <source>
        <dbReference type="ARBA" id="ARBA00023016"/>
    </source>
</evidence>
<evidence type="ECO:0000313" key="11">
    <source>
        <dbReference type="Proteomes" id="UP000078240"/>
    </source>
</evidence>
<dbReference type="GO" id="GO:0019243">
    <property type="term" value="P:methylglyoxal catabolic process to D-lactate via S-lactoyl-glutathione"/>
    <property type="evidence" value="ECO:0007669"/>
    <property type="project" value="TreeGrafter"/>
</dbReference>
<comment type="caution">
    <text evidence="9">The sequence shown here is derived from an EMBL/GenBank/DDBJ whole genome shotgun (WGS) entry which is preliminary data.</text>
</comment>
<organism evidence="9 11">
    <name type="scientific">Purpureocillium lilacinum</name>
    <name type="common">Paecilomyces lilacinus</name>
    <dbReference type="NCBI Taxonomy" id="33203"/>
    <lineage>
        <taxon>Eukaryota</taxon>
        <taxon>Fungi</taxon>
        <taxon>Dikarya</taxon>
        <taxon>Ascomycota</taxon>
        <taxon>Pezizomycotina</taxon>
        <taxon>Sordariomycetes</taxon>
        <taxon>Hypocreomycetidae</taxon>
        <taxon>Hypocreales</taxon>
        <taxon>Ophiocordycipitaceae</taxon>
        <taxon>Purpureocillium</taxon>
    </lineage>
</organism>
<dbReference type="EMBL" id="LCWV01000042">
    <property type="protein sequence ID" value="PWI64923.1"/>
    <property type="molecule type" value="Genomic_DNA"/>
</dbReference>
<dbReference type="RefSeq" id="XP_018173700.1">
    <property type="nucleotide sequence ID" value="XM_018327759.1"/>
</dbReference>
<reference evidence="9 11" key="3">
    <citation type="submission" date="2016-01" db="EMBL/GenBank/DDBJ databases">
        <title>Biosynthesis of antibiotic leucinostatins and their inhibition on Phytophthora in bio-control Purpureocillium lilacinum.</title>
        <authorList>
            <person name="Wang G."/>
            <person name="Liu Z."/>
            <person name="Lin R."/>
            <person name="Li E."/>
            <person name="Mao Z."/>
            <person name="Ling J."/>
            <person name="Yin W."/>
            <person name="Xie B."/>
        </authorList>
    </citation>
    <scope>NUCLEOTIDE SEQUENCE [LARGE SCALE GENOMIC DNA]</scope>
    <source>
        <strain evidence="9">PLBJ-1</strain>
        <strain evidence="8">PLFJ-1</strain>
    </source>
</reference>
<dbReference type="OrthoDB" id="543156at2759"/>
<reference evidence="7 13" key="5">
    <citation type="journal article" date="2024" name="Microbiol. Resour. Announc.">
        <title>Genome annotations for the ascomycete fungi Trichoderma harzianum, Trichoderma aggressivum, and Purpureocillium lilacinum.</title>
        <authorList>
            <person name="Beijen E.P.W."/>
            <person name="Ohm R.A."/>
        </authorList>
    </citation>
    <scope>NUCLEOTIDE SEQUENCE [LARGE SCALE GENOMIC DNA]</scope>
    <source>
        <strain evidence="7 13">CBS 150709</strain>
    </source>
</reference>
<dbReference type="GO" id="GO:0005737">
    <property type="term" value="C:cytoplasm"/>
    <property type="evidence" value="ECO:0007669"/>
    <property type="project" value="TreeGrafter"/>
</dbReference>
<proteinExistence type="inferred from homology"/>
<evidence type="ECO:0000256" key="1">
    <source>
        <dbReference type="ARBA" id="ARBA00013134"/>
    </source>
</evidence>
<dbReference type="Proteomes" id="UP000078240">
    <property type="component" value="Unassembled WGS sequence"/>
</dbReference>
<dbReference type="Pfam" id="PF01965">
    <property type="entry name" value="DJ-1_PfpI"/>
    <property type="match status" value="1"/>
</dbReference>
<gene>
    <name evidence="10" type="ORF">PCL_08470</name>
    <name evidence="7" type="ORF">Purlil1_5255</name>
    <name evidence="9" type="ORF">VFPBJ_06270</name>
    <name evidence="8" type="ORF">VFPFJ_10691</name>
</gene>
<dbReference type="PANTHER" id="PTHR48094:SF11">
    <property type="entry name" value="GLUTATHIONE-INDEPENDENT GLYOXALASE HSP31-RELATED"/>
    <property type="match status" value="1"/>
</dbReference>
<dbReference type="InterPro" id="IPR002818">
    <property type="entry name" value="DJ-1/PfpI"/>
</dbReference>
<dbReference type="EMBL" id="LSBI01000015">
    <property type="protein sequence ID" value="OAQ75927.1"/>
    <property type="molecule type" value="Genomic_DNA"/>
</dbReference>
<dbReference type="EMBL" id="LSBH01000004">
    <property type="protein sequence ID" value="OAQ80685.1"/>
    <property type="molecule type" value="Genomic_DNA"/>
</dbReference>
<comment type="catalytic activity">
    <reaction evidence="5">
        <text>methylglyoxal + H2O = (R)-lactate + H(+)</text>
        <dbReference type="Rhea" id="RHEA:27754"/>
        <dbReference type="ChEBI" id="CHEBI:15377"/>
        <dbReference type="ChEBI" id="CHEBI:15378"/>
        <dbReference type="ChEBI" id="CHEBI:16004"/>
        <dbReference type="ChEBI" id="CHEBI:17158"/>
        <dbReference type="EC" id="4.2.1.130"/>
    </reaction>
</comment>
<dbReference type="Proteomes" id="UP000078340">
    <property type="component" value="Unassembled WGS sequence"/>
</dbReference>
<dbReference type="PANTHER" id="PTHR48094">
    <property type="entry name" value="PROTEIN/NUCLEIC ACID DEGLYCASE DJ-1-RELATED"/>
    <property type="match status" value="1"/>
</dbReference>
<name>A0A179GRX7_PURLI</name>
<evidence type="ECO:0000256" key="4">
    <source>
        <dbReference type="ARBA" id="ARBA00038493"/>
    </source>
</evidence>
<dbReference type="AlphaFoldDB" id="A0A179GRX7"/>
<dbReference type="Gene3D" id="3.40.50.880">
    <property type="match status" value="1"/>
</dbReference>
<dbReference type="GO" id="GO:0019172">
    <property type="term" value="F:glyoxalase III activity"/>
    <property type="evidence" value="ECO:0007669"/>
    <property type="project" value="UniProtKB-EC"/>
</dbReference>
<evidence type="ECO:0000256" key="5">
    <source>
        <dbReference type="ARBA" id="ARBA00048082"/>
    </source>
</evidence>
<evidence type="ECO:0000313" key="13">
    <source>
        <dbReference type="Proteomes" id="UP001287286"/>
    </source>
</evidence>
<dbReference type="GeneID" id="28892808"/>
<reference evidence="10 12" key="2">
    <citation type="journal article" date="2016" name="Front. Microbiol.">
        <title>Genome and transcriptome sequences reveal the specific parasitism of the nematophagous Purpureocillium lilacinum 36-1.</title>
        <authorList>
            <person name="Xie J."/>
            <person name="Li S."/>
            <person name="Mo C."/>
            <person name="Xiao X."/>
            <person name="Peng D."/>
            <person name="Wang G."/>
            <person name="Xiao Y."/>
        </authorList>
    </citation>
    <scope>NUCLEOTIDE SEQUENCE [LARGE SCALE GENOMIC DNA]</scope>
    <source>
        <strain evidence="10 12">36-1</strain>
    </source>
</reference>
<dbReference type="CDD" id="cd03141">
    <property type="entry name" value="GATase1_Hsp31_like"/>
    <property type="match status" value="1"/>
</dbReference>
<reference evidence="10" key="1">
    <citation type="submission" date="2015-05" db="EMBL/GenBank/DDBJ databases">
        <authorList>
            <person name="Wang D.B."/>
            <person name="Wang M."/>
        </authorList>
    </citation>
    <scope>NUCLEOTIDE SEQUENCE</scope>
    <source>
        <strain evidence="10">36-1</strain>
    </source>
</reference>
<protein>
    <recommendedName>
        <fullName evidence="1">D-lactate dehydratase</fullName>
        <ecNumber evidence="1">4.2.1.130</ecNumber>
    </recommendedName>
</protein>